<dbReference type="GeneID" id="92079559"/>
<accession>A0ABR1QA48</accession>
<dbReference type="EMBL" id="JAQQWE010000006">
    <property type="protein sequence ID" value="KAK7949389.1"/>
    <property type="molecule type" value="Genomic_DNA"/>
</dbReference>
<evidence type="ECO:0000313" key="2">
    <source>
        <dbReference type="Proteomes" id="UP001391051"/>
    </source>
</evidence>
<keyword evidence="2" id="KW-1185">Reference proteome</keyword>
<evidence type="ECO:0000313" key="1">
    <source>
        <dbReference type="EMBL" id="KAK7949389.1"/>
    </source>
</evidence>
<organism evidence="1 2">
    <name type="scientific">Apiospora aurea</name>
    <dbReference type="NCBI Taxonomy" id="335848"/>
    <lineage>
        <taxon>Eukaryota</taxon>
        <taxon>Fungi</taxon>
        <taxon>Dikarya</taxon>
        <taxon>Ascomycota</taxon>
        <taxon>Pezizomycotina</taxon>
        <taxon>Sordariomycetes</taxon>
        <taxon>Xylariomycetidae</taxon>
        <taxon>Amphisphaeriales</taxon>
        <taxon>Apiosporaceae</taxon>
        <taxon>Apiospora</taxon>
    </lineage>
</organism>
<proteinExistence type="predicted"/>
<dbReference type="Proteomes" id="UP001391051">
    <property type="component" value="Unassembled WGS sequence"/>
</dbReference>
<sequence>MEEQYKAVPTFLPAKPKPRTIVEVVAIENPETVKCQSHYGFSMPEPQSPERHINTMTPGMQRRVDKWDNQEYQHDLPRWLMKKGSEVEQGEYVDYPMTWTLNNRSSKSWDTVVMAVYACGNDVAPETITDNGVRHVGDIRVELKGVNWGEVPRKYASDNRSILYRFEATVRMGFEDENGLLTVKLVRSGRELGTANFMVQ</sequence>
<reference evidence="1 2" key="1">
    <citation type="submission" date="2023-01" db="EMBL/GenBank/DDBJ databases">
        <title>Analysis of 21 Apiospora genomes using comparative genomics revels a genus with tremendous synthesis potential of carbohydrate active enzymes and secondary metabolites.</title>
        <authorList>
            <person name="Sorensen T."/>
        </authorList>
    </citation>
    <scope>NUCLEOTIDE SEQUENCE [LARGE SCALE GENOMIC DNA]</scope>
    <source>
        <strain evidence="1 2">CBS 24483</strain>
    </source>
</reference>
<comment type="caution">
    <text evidence="1">The sequence shown here is derived from an EMBL/GenBank/DDBJ whole genome shotgun (WGS) entry which is preliminary data.</text>
</comment>
<dbReference type="RefSeq" id="XP_066698895.1">
    <property type="nucleotide sequence ID" value="XM_066846497.1"/>
</dbReference>
<protein>
    <submittedName>
        <fullName evidence="1">Uncharacterized protein</fullName>
    </submittedName>
</protein>
<gene>
    <name evidence="1" type="ORF">PG986_010275</name>
</gene>
<name>A0ABR1QA48_9PEZI</name>